<reference evidence="1" key="1">
    <citation type="journal article" date="2014" name="Front. Microbiol.">
        <title>High frequency of phylogenetically diverse reductive dehalogenase-homologous genes in deep subseafloor sedimentary metagenomes.</title>
        <authorList>
            <person name="Kawai M."/>
            <person name="Futagami T."/>
            <person name="Toyoda A."/>
            <person name="Takaki Y."/>
            <person name="Nishi S."/>
            <person name="Hori S."/>
            <person name="Arai W."/>
            <person name="Tsubouchi T."/>
            <person name="Morono Y."/>
            <person name="Uchiyama I."/>
            <person name="Ito T."/>
            <person name="Fujiyama A."/>
            <person name="Inagaki F."/>
            <person name="Takami H."/>
        </authorList>
    </citation>
    <scope>NUCLEOTIDE SEQUENCE</scope>
    <source>
        <strain evidence="1">Expedition CK06-06</strain>
    </source>
</reference>
<dbReference type="Gene3D" id="3.30.40.10">
    <property type="entry name" value="Zinc/RING finger domain, C3HC4 (zinc finger)"/>
    <property type="match status" value="1"/>
</dbReference>
<sequence length="74" mass="8703">LDDAECSSCGTSRPRCKVCRLELYPSEKEDIVQTPCCGVYAHKLHMIMWLDNHRKCPNCQKLQTRWLDQLKESY</sequence>
<dbReference type="EMBL" id="BARS01050131">
    <property type="protein sequence ID" value="GAG45516.1"/>
    <property type="molecule type" value="Genomic_DNA"/>
</dbReference>
<name>X0ZAW0_9ZZZZ</name>
<organism evidence="1">
    <name type="scientific">marine sediment metagenome</name>
    <dbReference type="NCBI Taxonomy" id="412755"/>
    <lineage>
        <taxon>unclassified sequences</taxon>
        <taxon>metagenomes</taxon>
        <taxon>ecological metagenomes</taxon>
    </lineage>
</organism>
<proteinExistence type="predicted"/>
<comment type="caution">
    <text evidence="1">The sequence shown here is derived from an EMBL/GenBank/DDBJ whole genome shotgun (WGS) entry which is preliminary data.</text>
</comment>
<feature type="non-terminal residue" evidence="1">
    <location>
        <position position="1"/>
    </location>
</feature>
<accession>X0ZAW0</accession>
<dbReference type="AlphaFoldDB" id="X0ZAW0"/>
<evidence type="ECO:0008006" key="2">
    <source>
        <dbReference type="Google" id="ProtNLM"/>
    </source>
</evidence>
<evidence type="ECO:0000313" key="1">
    <source>
        <dbReference type="EMBL" id="GAG45516.1"/>
    </source>
</evidence>
<protein>
    <recommendedName>
        <fullName evidence="2">RING-type domain-containing protein</fullName>
    </recommendedName>
</protein>
<gene>
    <name evidence="1" type="ORF">S01H1_74892</name>
</gene>
<dbReference type="InterPro" id="IPR013083">
    <property type="entry name" value="Znf_RING/FYVE/PHD"/>
</dbReference>